<evidence type="ECO:0000259" key="2">
    <source>
        <dbReference type="Pfam" id="PF14659"/>
    </source>
</evidence>
<feature type="domain" description="AP2-like integrase N-terminal" evidence="1">
    <location>
        <begin position="15"/>
        <end position="57"/>
    </location>
</feature>
<feature type="domain" description="Integrase SAM-like N-terminal" evidence="2">
    <location>
        <begin position="64"/>
        <end position="84"/>
    </location>
</feature>
<dbReference type="Proteomes" id="UP000051727">
    <property type="component" value="Unassembled WGS sequence"/>
</dbReference>
<dbReference type="AlphaFoldDB" id="A0A0R2FT57"/>
<evidence type="ECO:0000313" key="3">
    <source>
        <dbReference type="EMBL" id="KRN31647.1"/>
    </source>
</evidence>
<protein>
    <submittedName>
        <fullName evidence="3">Uncharacterized protein</fullName>
    </submittedName>
</protein>
<dbReference type="PATRIC" id="fig|1618.3.peg.1802"/>
<dbReference type="InterPro" id="IPR004107">
    <property type="entry name" value="Integrase_SAM-like_N"/>
</dbReference>
<name>A0A0R2FT57_9LACO</name>
<dbReference type="Pfam" id="PF14659">
    <property type="entry name" value="Phage_int_SAM_3"/>
    <property type="match status" value="1"/>
</dbReference>
<organism evidence="3 4">
    <name type="scientific">Liquorilactobacillus mali</name>
    <dbReference type="NCBI Taxonomy" id="1618"/>
    <lineage>
        <taxon>Bacteria</taxon>
        <taxon>Bacillati</taxon>
        <taxon>Bacillota</taxon>
        <taxon>Bacilli</taxon>
        <taxon>Lactobacillales</taxon>
        <taxon>Lactobacillaceae</taxon>
        <taxon>Liquorilactobacillus</taxon>
    </lineage>
</organism>
<accession>A0A0R2FT57</accession>
<comment type="caution">
    <text evidence="3">The sequence shown here is derived from an EMBL/GenBank/DDBJ whole genome shotgun (WGS) entry which is preliminary data.</text>
</comment>
<evidence type="ECO:0000259" key="1">
    <source>
        <dbReference type="Pfam" id="PF14657"/>
    </source>
</evidence>
<reference evidence="3 4" key="1">
    <citation type="journal article" date="2015" name="Genome Announc.">
        <title>Expanding the biotechnology potential of lactobacilli through comparative genomics of 213 strains and associated genera.</title>
        <authorList>
            <person name="Sun Z."/>
            <person name="Harris H.M."/>
            <person name="McCann A."/>
            <person name="Guo C."/>
            <person name="Argimon S."/>
            <person name="Zhang W."/>
            <person name="Yang X."/>
            <person name="Jeffery I.B."/>
            <person name="Cooney J.C."/>
            <person name="Kagawa T.F."/>
            <person name="Liu W."/>
            <person name="Song Y."/>
            <person name="Salvetti E."/>
            <person name="Wrobel A."/>
            <person name="Rasinkangas P."/>
            <person name="Parkhill J."/>
            <person name="Rea M.C."/>
            <person name="O'Sullivan O."/>
            <person name="Ritari J."/>
            <person name="Douillard F.P."/>
            <person name="Paul Ross R."/>
            <person name="Yang R."/>
            <person name="Briner A.E."/>
            <person name="Felis G.E."/>
            <person name="de Vos W.M."/>
            <person name="Barrangou R."/>
            <person name="Klaenhammer T.R."/>
            <person name="Caufield P.W."/>
            <person name="Cui Y."/>
            <person name="Zhang H."/>
            <person name="O'Toole P.W."/>
        </authorList>
    </citation>
    <scope>NUCLEOTIDE SEQUENCE [LARGE SCALE GENOMIC DNA]</scope>
    <source>
        <strain evidence="3 4">ATCC 27304</strain>
    </source>
</reference>
<dbReference type="Pfam" id="PF14657">
    <property type="entry name" value="Arm-DNA-bind_4"/>
    <property type="match status" value="1"/>
</dbReference>
<gene>
    <name evidence="3" type="ORF">IV36_GL001771</name>
</gene>
<sequence length="84" mass="10088">MAFIEKYTTQKENFWRFQISYTDPATSKRLKKSKSGFRLQKEARIAAEELESQLLNGFTDSRMTFNQVYKQWFENYKLTVKEST</sequence>
<evidence type="ECO:0000313" key="4">
    <source>
        <dbReference type="Proteomes" id="UP000051727"/>
    </source>
</evidence>
<dbReference type="EMBL" id="JQAR01000004">
    <property type="protein sequence ID" value="KRN31647.1"/>
    <property type="molecule type" value="Genomic_DNA"/>
</dbReference>
<dbReference type="STRING" id="1618.IV36_GL001771"/>
<proteinExistence type="predicted"/>
<dbReference type="RefSeq" id="WP_235810225.1">
    <property type="nucleotide sequence ID" value="NZ_JATAAJ010000004.1"/>
</dbReference>
<dbReference type="InterPro" id="IPR028259">
    <property type="entry name" value="AP2-like_int_N"/>
</dbReference>